<protein>
    <submittedName>
        <fullName evidence="1">Uncharacterized protein</fullName>
    </submittedName>
</protein>
<dbReference type="EMBL" id="AJWK01001515">
    <property type="status" value="NOT_ANNOTATED_CDS"/>
    <property type="molecule type" value="Genomic_DNA"/>
</dbReference>
<accession>A0A1B0C8W1</accession>
<dbReference type="AlphaFoldDB" id="A0A1B0C8W1"/>
<name>A0A1B0C8W1_LUTLO</name>
<reference evidence="1" key="1">
    <citation type="submission" date="2020-05" db="UniProtKB">
        <authorList>
            <consortium name="EnsemblMetazoa"/>
        </authorList>
    </citation>
    <scope>IDENTIFICATION</scope>
    <source>
        <strain evidence="1">Jacobina</strain>
    </source>
</reference>
<dbReference type="VEuPathDB" id="VectorBase:LLONM1_005482"/>
<sequence length="39" mass="4101">MMDTGHLLVPRDSDCGSAVNPLIADDSATPEAVEETKTI</sequence>
<dbReference type="EnsemblMetazoa" id="LLOJ000383-RA">
    <property type="protein sequence ID" value="LLOJ000383-PA"/>
    <property type="gene ID" value="LLOJ000383"/>
</dbReference>
<evidence type="ECO:0000313" key="1">
    <source>
        <dbReference type="EnsemblMetazoa" id="LLOJ000383-PA"/>
    </source>
</evidence>
<keyword evidence="2" id="KW-1185">Reference proteome</keyword>
<proteinExistence type="predicted"/>
<evidence type="ECO:0000313" key="2">
    <source>
        <dbReference type="Proteomes" id="UP000092461"/>
    </source>
</evidence>
<dbReference type="Proteomes" id="UP000092461">
    <property type="component" value="Unassembled WGS sequence"/>
</dbReference>
<dbReference type="VEuPathDB" id="VectorBase:LLOJ000383"/>
<organism evidence="1 2">
    <name type="scientific">Lutzomyia longipalpis</name>
    <name type="common">Sand fly</name>
    <dbReference type="NCBI Taxonomy" id="7200"/>
    <lineage>
        <taxon>Eukaryota</taxon>
        <taxon>Metazoa</taxon>
        <taxon>Ecdysozoa</taxon>
        <taxon>Arthropoda</taxon>
        <taxon>Hexapoda</taxon>
        <taxon>Insecta</taxon>
        <taxon>Pterygota</taxon>
        <taxon>Neoptera</taxon>
        <taxon>Endopterygota</taxon>
        <taxon>Diptera</taxon>
        <taxon>Nematocera</taxon>
        <taxon>Psychodoidea</taxon>
        <taxon>Psychodidae</taxon>
        <taxon>Lutzomyia</taxon>
        <taxon>Lutzomyia</taxon>
    </lineage>
</organism>